<comment type="similarity">
    <text evidence="2">Belongs to the TBP family.</text>
</comment>
<evidence type="ECO:0000256" key="5">
    <source>
        <dbReference type="ARBA" id="ARBA00023125"/>
    </source>
</evidence>
<dbReference type="GO" id="GO:0000978">
    <property type="term" value="F:RNA polymerase II cis-regulatory region sequence-specific DNA binding"/>
    <property type="evidence" value="ECO:0007669"/>
    <property type="project" value="UniProtKB-ARBA"/>
</dbReference>
<dbReference type="SUPFAM" id="SSF55945">
    <property type="entry name" value="TATA-box binding protein-like"/>
    <property type="match status" value="2"/>
</dbReference>
<keyword evidence="7" id="KW-0539">Nucleus</keyword>
<keyword evidence="5" id="KW-0238">DNA-binding</keyword>
<dbReference type="GO" id="GO:0006352">
    <property type="term" value="P:DNA-templated transcription initiation"/>
    <property type="evidence" value="ECO:0007669"/>
    <property type="project" value="InterPro"/>
</dbReference>
<dbReference type="HAMAP" id="MF_00408">
    <property type="entry name" value="TATA_bind_prot_arch"/>
    <property type="match status" value="1"/>
</dbReference>
<evidence type="ECO:0000256" key="4">
    <source>
        <dbReference type="ARBA" id="ARBA00023015"/>
    </source>
</evidence>
<dbReference type="PRINTS" id="PR00686">
    <property type="entry name" value="TIFACTORIID"/>
</dbReference>
<evidence type="ECO:0000313" key="8">
    <source>
        <dbReference type="EMBL" id="CAH0387952.1"/>
    </source>
</evidence>
<dbReference type="InterPro" id="IPR030491">
    <property type="entry name" value="TBP_CS"/>
</dbReference>
<protein>
    <recommendedName>
        <fullName evidence="10">TATA-box-binding protein</fullName>
    </recommendedName>
</protein>
<dbReference type="EMBL" id="OU963865">
    <property type="protein sequence ID" value="CAH0387952.1"/>
    <property type="molecule type" value="Genomic_DNA"/>
</dbReference>
<dbReference type="AlphaFoldDB" id="A0A9P0F4P0"/>
<reference evidence="8" key="1">
    <citation type="submission" date="2021-12" db="EMBL/GenBank/DDBJ databases">
        <authorList>
            <person name="King R."/>
        </authorList>
    </citation>
    <scope>NUCLEOTIDE SEQUENCE</scope>
</reference>
<comment type="subcellular location">
    <subcellularLocation>
        <location evidence="1">Nucleus</location>
    </subcellularLocation>
</comment>
<dbReference type="Pfam" id="PF00352">
    <property type="entry name" value="TBP"/>
    <property type="match status" value="2"/>
</dbReference>
<evidence type="ECO:0000313" key="9">
    <source>
        <dbReference type="Proteomes" id="UP001152759"/>
    </source>
</evidence>
<dbReference type="Gene3D" id="3.30.310.10">
    <property type="entry name" value="TATA-Binding Protein"/>
    <property type="match status" value="2"/>
</dbReference>
<organism evidence="8 9">
    <name type="scientific">Bemisia tabaci</name>
    <name type="common">Sweetpotato whitefly</name>
    <name type="synonym">Aleurodes tabaci</name>
    <dbReference type="NCBI Taxonomy" id="7038"/>
    <lineage>
        <taxon>Eukaryota</taxon>
        <taxon>Metazoa</taxon>
        <taxon>Ecdysozoa</taxon>
        <taxon>Arthropoda</taxon>
        <taxon>Hexapoda</taxon>
        <taxon>Insecta</taxon>
        <taxon>Pterygota</taxon>
        <taxon>Neoptera</taxon>
        <taxon>Paraneoptera</taxon>
        <taxon>Hemiptera</taxon>
        <taxon>Sternorrhyncha</taxon>
        <taxon>Aleyrodoidea</taxon>
        <taxon>Aleyrodidae</taxon>
        <taxon>Aleyrodinae</taxon>
        <taxon>Bemisia</taxon>
    </lineage>
</organism>
<dbReference type="FunFam" id="3.30.310.10:FF:000002">
    <property type="entry name" value="TATA-box-binding protein 2"/>
    <property type="match status" value="1"/>
</dbReference>
<dbReference type="InterPro" id="IPR012295">
    <property type="entry name" value="TBP_dom_sf"/>
</dbReference>
<keyword evidence="9" id="KW-1185">Reference proteome</keyword>
<evidence type="ECO:0000256" key="3">
    <source>
        <dbReference type="ARBA" id="ARBA00022737"/>
    </source>
</evidence>
<keyword evidence="4" id="KW-0805">Transcription regulation</keyword>
<evidence type="ECO:0000256" key="2">
    <source>
        <dbReference type="ARBA" id="ARBA00005560"/>
    </source>
</evidence>
<proteinExistence type="inferred from homology"/>
<keyword evidence="3" id="KW-0677">Repeat</keyword>
<gene>
    <name evidence="8" type="ORF">BEMITA_LOCUS6907</name>
</gene>
<dbReference type="GO" id="GO:0032991">
    <property type="term" value="C:protein-containing complex"/>
    <property type="evidence" value="ECO:0007669"/>
    <property type="project" value="UniProtKB-ARBA"/>
</dbReference>
<dbReference type="GO" id="GO:0000992">
    <property type="term" value="F:RNA polymerase III cis-regulatory region sequence-specific DNA binding"/>
    <property type="evidence" value="ECO:0007669"/>
    <property type="project" value="UniProtKB-ARBA"/>
</dbReference>
<keyword evidence="6" id="KW-0804">Transcription</keyword>
<evidence type="ECO:0000256" key="6">
    <source>
        <dbReference type="ARBA" id="ARBA00023163"/>
    </source>
</evidence>
<sequence length="233" mass="25843">MENQGEEDNSRAVAAAETAKSVTPNVASKAIPVIPNPHRELVTNTAPVSASTEAGIIPTIQNTVSSVDLGCQLDLVKINNQVRNSEYNPSRFCGVVMRLREPRTSALVFRSGKMVVTGARDENSANLASRKFARILQKLNFPVKFINYKVHNVVATCDLRFPIRLENLNQLHGQFCNYEPELFPSLIYRMVKPRVVLLIFVNGKLIVTGAKSKAEIIEALDTIVPVLRSFRKV</sequence>
<evidence type="ECO:0000256" key="7">
    <source>
        <dbReference type="ARBA" id="ARBA00023242"/>
    </source>
</evidence>
<evidence type="ECO:0000256" key="1">
    <source>
        <dbReference type="ARBA" id="ARBA00004123"/>
    </source>
</evidence>
<dbReference type="Proteomes" id="UP001152759">
    <property type="component" value="Chromosome 4"/>
</dbReference>
<dbReference type="CDD" id="cd04516">
    <property type="entry name" value="TBP_eukaryotes"/>
    <property type="match status" value="1"/>
</dbReference>
<dbReference type="InterPro" id="IPR000814">
    <property type="entry name" value="TBP"/>
</dbReference>
<dbReference type="GO" id="GO:0001092">
    <property type="term" value="F:TFIIA-class transcription factor complex binding"/>
    <property type="evidence" value="ECO:0007669"/>
    <property type="project" value="UniProtKB-ARBA"/>
</dbReference>
<name>A0A9P0F4P0_BEMTA</name>
<evidence type="ECO:0008006" key="10">
    <source>
        <dbReference type="Google" id="ProtNLM"/>
    </source>
</evidence>
<dbReference type="FunFam" id="3.30.310.10:FF:000005">
    <property type="entry name" value="TATA box-binding protein-like 1"/>
    <property type="match status" value="1"/>
</dbReference>
<dbReference type="PROSITE" id="PS00351">
    <property type="entry name" value="TFIID"/>
    <property type="match status" value="1"/>
</dbReference>
<dbReference type="GO" id="GO:0042797">
    <property type="term" value="P:tRNA transcription by RNA polymerase III"/>
    <property type="evidence" value="ECO:0007669"/>
    <property type="project" value="UniProtKB-ARBA"/>
</dbReference>
<accession>A0A9P0F4P0</accession>
<dbReference type="PANTHER" id="PTHR10126">
    <property type="entry name" value="TATA-BOX BINDING PROTEIN"/>
    <property type="match status" value="1"/>
</dbReference>
<dbReference type="InterPro" id="IPR033710">
    <property type="entry name" value="TBP_eukaryotic"/>
</dbReference>
<dbReference type="GO" id="GO:0005634">
    <property type="term" value="C:nucleus"/>
    <property type="evidence" value="ECO:0007669"/>
    <property type="project" value="UniProtKB-SubCell"/>
</dbReference>